<protein>
    <submittedName>
        <fullName evidence="1">Uncharacterized protein</fullName>
    </submittedName>
</protein>
<dbReference type="RefSeq" id="WP_109615511.1">
    <property type="nucleotide sequence ID" value="NZ_QGDO01000001.1"/>
</dbReference>
<gene>
    <name evidence="1" type="ORF">BC781_101338</name>
</gene>
<keyword evidence="2" id="KW-1185">Reference proteome</keyword>
<reference evidence="1 2" key="1">
    <citation type="submission" date="2018-03" db="EMBL/GenBank/DDBJ databases">
        <title>Genomic Encyclopedia of Archaeal and Bacterial Type Strains, Phase II (KMG-II): from individual species to whole genera.</title>
        <authorList>
            <person name="Goeker M."/>
        </authorList>
    </citation>
    <scope>NUCLEOTIDE SEQUENCE [LARGE SCALE GENOMIC DNA]</scope>
    <source>
        <strain evidence="1 2">DSM 28229</strain>
    </source>
</reference>
<comment type="caution">
    <text evidence="1">The sequence shown here is derived from an EMBL/GenBank/DDBJ whole genome shotgun (WGS) entry which is preliminary data.</text>
</comment>
<proteinExistence type="predicted"/>
<dbReference type="Pfam" id="PF19775">
    <property type="entry name" value="DUF6261"/>
    <property type="match status" value="1"/>
</dbReference>
<organism evidence="1 2">
    <name type="scientific">Sediminitomix flava</name>
    <dbReference type="NCBI Taxonomy" id="379075"/>
    <lineage>
        <taxon>Bacteria</taxon>
        <taxon>Pseudomonadati</taxon>
        <taxon>Bacteroidota</taxon>
        <taxon>Cytophagia</taxon>
        <taxon>Cytophagales</taxon>
        <taxon>Flammeovirgaceae</taxon>
        <taxon>Sediminitomix</taxon>
    </lineage>
</organism>
<dbReference type="EMBL" id="QGDO01000001">
    <property type="protein sequence ID" value="PWJ43988.1"/>
    <property type="molecule type" value="Genomic_DNA"/>
</dbReference>
<accession>A0A315ZGK3</accession>
<dbReference type="Proteomes" id="UP000245535">
    <property type="component" value="Unassembled WGS sequence"/>
</dbReference>
<evidence type="ECO:0000313" key="1">
    <source>
        <dbReference type="EMBL" id="PWJ43988.1"/>
    </source>
</evidence>
<evidence type="ECO:0000313" key="2">
    <source>
        <dbReference type="Proteomes" id="UP000245535"/>
    </source>
</evidence>
<sequence length="236" mass="27290">MLPKIEPLLYPYLTTRLTTLYIQDFLRLFSEFDVEVHQLSFFYDQLLEQFADFESINQSSASLLFKQLEEAEQVRDCRFQILQKAAELEELKLKGEFNEEVNQVVQSIRVYEKSLSNNNENSQSEIMQSFFHDLDNEPLSLAVVSLGFSSMLQDLKLAQAAYENLVEEASGKNSDLSSITPEQIKKQVLEKQQLLINGIEVMKFIYPSDEMKDLNKDISILNSEYNTLMISNLNSK</sequence>
<name>A0A315ZGK3_SEDFL</name>
<dbReference type="InterPro" id="IPR046228">
    <property type="entry name" value="DUF6261"/>
</dbReference>
<dbReference type="AlphaFoldDB" id="A0A315ZGK3"/>